<dbReference type="CDD" id="cd16147">
    <property type="entry name" value="G6S"/>
    <property type="match status" value="1"/>
</dbReference>
<feature type="compositionally biased region" description="Basic and acidic residues" evidence="3">
    <location>
        <begin position="14"/>
        <end position="25"/>
    </location>
</feature>
<keyword evidence="6" id="KW-1185">Reference proteome</keyword>
<organism evidence="5 6">
    <name type="scientific">Xylaria multiplex</name>
    <dbReference type="NCBI Taxonomy" id="323545"/>
    <lineage>
        <taxon>Eukaryota</taxon>
        <taxon>Fungi</taxon>
        <taxon>Dikarya</taxon>
        <taxon>Ascomycota</taxon>
        <taxon>Pezizomycotina</taxon>
        <taxon>Sordariomycetes</taxon>
        <taxon>Xylariomycetidae</taxon>
        <taxon>Xylariales</taxon>
        <taxon>Xylariaceae</taxon>
        <taxon>Xylaria</taxon>
    </lineage>
</organism>
<dbReference type="SUPFAM" id="SSF53649">
    <property type="entry name" value="Alkaline phosphatase-like"/>
    <property type="match status" value="1"/>
</dbReference>
<dbReference type="EMBL" id="WUBL01000024">
    <property type="protein sequence ID" value="KAF2970375.1"/>
    <property type="molecule type" value="Genomic_DNA"/>
</dbReference>
<dbReference type="Gene3D" id="3.40.720.10">
    <property type="entry name" value="Alkaline Phosphatase, subunit A"/>
    <property type="match status" value="1"/>
</dbReference>
<dbReference type="GO" id="GO:0005539">
    <property type="term" value="F:glycosaminoglycan binding"/>
    <property type="evidence" value="ECO:0007669"/>
    <property type="project" value="TreeGrafter"/>
</dbReference>
<evidence type="ECO:0000259" key="4">
    <source>
        <dbReference type="Pfam" id="PF00884"/>
    </source>
</evidence>
<dbReference type="CDD" id="cd20336">
    <property type="entry name" value="Rcat_RBR"/>
    <property type="match status" value="1"/>
</dbReference>
<proteinExistence type="inferred from homology"/>
<evidence type="ECO:0000256" key="2">
    <source>
        <dbReference type="SAM" id="Coils"/>
    </source>
</evidence>
<dbReference type="GO" id="GO:0008449">
    <property type="term" value="F:N-acetylglucosamine-6-sulfatase activity"/>
    <property type="evidence" value="ECO:0007669"/>
    <property type="project" value="TreeGrafter"/>
</dbReference>
<evidence type="ECO:0000313" key="5">
    <source>
        <dbReference type="EMBL" id="KAF2970375.1"/>
    </source>
</evidence>
<comment type="caution">
    <text evidence="5">The sequence shown here is derived from an EMBL/GenBank/DDBJ whole genome shotgun (WGS) entry which is preliminary data.</text>
</comment>
<protein>
    <recommendedName>
        <fullName evidence="4">Sulfatase N-terminal domain-containing protein</fullName>
    </recommendedName>
</protein>
<dbReference type="InterPro" id="IPR017850">
    <property type="entry name" value="Alkaline_phosphatase_core_sf"/>
</dbReference>
<dbReference type="PANTHER" id="PTHR43108:SF8">
    <property type="entry name" value="SD21168P"/>
    <property type="match status" value="1"/>
</dbReference>
<comment type="similarity">
    <text evidence="1">Belongs to the sulfatase family.</text>
</comment>
<evidence type="ECO:0000256" key="1">
    <source>
        <dbReference type="ARBA" id="ARBA00008779"/>
    </source>
</evidence>
<feature type="coiled-coil region" evidence="2">
    <location>
        <begin position="56"/>
        <end position="95"/>
    </location>
</feature>
<dbReference type="AlphaFoldDB" id="A0A7C8MX93"/>
<dbReference type="PANTHER" id="PTHR43108">
    <property type="entry name" value="N-ACETYLGLUCOSAMINE-6-SULFATASE FAMILY MEMBER"/>
    <property type="match status" value="1"/>
</dbReference>
<keyword evidence="2" id="KW-0175">Coiled coil</keyword>
<dbReference type="InterPro" id="IPR000917">
    <property type="entry name" value="Sulfatase_N"/>
</dbReference>
<gene>
    <name evidence="5" type="ORF">GQX73_g3191</name>
</gene>
<reference evidence="5 6" key="1">
    <citation type="submission" date="2019-12" db="EMBL/GenBank/DDBJ databases">
        <title>Draft genome sequence of the ascomycete Xylaria multiplex DSM 110363.</title>
        <authorList>
            <person name="Buettner E."/>
            <person name="Kellner H."/>
        </authorList>
    </citation>
    <scope>NUCLEOTIDE SEQUENCE [LARGE SCALE GENOMIC DNA]</scope>
    <source>
        <strain evidence="5 6">DSM 110363</strain>
    </source>
</reference>
<dbReference type="Proteomes" id="UP000481858">
    <property type="component" value="Unassembled WGS sequence"/>
</dbReference>
<evidence type="ECO:0000313" key="6">
    <source>
        <dbReference type="Proteomes" id="UP000481858"/>
    </source>
</evidence>
<name>A0A7C8MX93_9PEZI</name>
<feature type="domain" description="Sulfatase N-terminal" evidence="4">
    <location>
        <begin position="142"/>
        <end position="456"/>
    </location>
</feature>
<dbReference type="Gene3D" id="1.20.120.1750">
    <property type="match status" value="1"/>
</dbReference>
<feature type="region of interest" description="Disordered" evidence="3">
    <location>
        <begin position="1"/>
        <end position="28"/>
    </location>
</feature>
<dbReference type="OrthoDB" id="96314at2759"/>
<accession>A0A7C8MX93</accession>
<dbReference type="SUPFAM" id="SSF57850">
    <property type="entry name" value="RING/U-box"/>
    <property type="match status" value="1"/>
</dbReference>
<dbReference type="Pfam" id="PF00884">
    <property type="entry name" value="Sulfatase"/>
    <property type="match status" value="1"/>
</dbReference>
<dbReference type="InParanoid" id="A0A7C8MX93"/>
<evidence type="ECO:0000256" key="3">
    <source>
        <dbReference type="SAM" id="MobiDB-lite"/>
    </source>
</evidence>
<sequence>MHLADSTFRSKAQLNRENDDARASQDEQLTQRIQEADDLFAQSLMNEEQASQARLAAEIERRRLAEEKAAREAQRRREEEEARKLVERKKLEEDLTSKNFRSLTKPCPGCRVPIEKNYGCDHMHYDQDLHLGSLDYQPVVKKELIEKGTTFSQHYVTVAKCCPSRASLLRGQSGHNTNITEVSAPGGNYDKWLISGQNEDYLPHWLTAAGYNAEYMGKIMNGYNIANYEKWPGGWTYIQTAVDDYTYEYNNVVMSLNGQTPVSYPGYHQSDVLRAMAVDRIENLAAEDEPFFLGIAPTTPHVELGAGKWPIPPVRYENEFPDLKAPRSINWNTPDGAFQKVSWIKSQALLNDTTIERLDRLYRARAQSLLGVDDIVEDVIAKLEEKGILDNTYVIYTSDNGWHIGNHRVAAGKSLHYRESSNVPFIVRGPGVPANKTSILPGSHLDLAPTFLEIANLTPNDEAYPPFLDGRSLLTNWKDPEIESTQCPVNGGGQEIINVEYWGRGEEETPWGVIAHPNNSYKTLRIVRPDGGTYLYSKWCTGEAELYDTDSDPGELTNLALIADQDEATSRLISRLNGLLLVTKSCATDTCRNPFSLLQPEPERRAVDVQTNLTITCLEQAMEPKFDEFFSSLPEVSFNQCMPYQYRPNEMPYWPENVGLGEAYRKPTDNYKSSSPSGKKVVSSGKFGTIAQRNVSLIEILKTAKELTPDQLG</sequence>